<proteinExistence type="predicted"/>
<accession>A0A0F9T6G8</accession>
<reference evidence="1" key="1">
    <citation type="journal article" date="2015" name="Nature">
        <title>Complex archaea that bridge the gap between prokaryotes and eukaryotes.</title>
        <authorList>
            <person name="Spang A."/>
            <person name="Saw J.H."/>
            <person name="Jorgensen S.L."/>
            <person name="Zaremba-Niedzwiedzka K."/>
            <person name="Martijn J."/>
            <person name="Lind A.E."/>
            <person name="van Eijk R."/>
            <person name="Schleper C."/>
            <person name="Guy L."/>
            <person name="Ettema T.J."/>
        </authorList>
    </citation>
    <scope>NUCLEOTIDE SEQUENCE</scope>
</reference>
<evidence type="ECO:0000313" key="1">
    <source>
        <dbReference type="EMBL" id="KKN37103.1"/>
    </source>
</evidence>
<comment type="caution">
    <text evidence="1">The sequence shown here is derived from an EMBL/GenBank/DDBJ whole genome shotgun (WGS) entry which is preliminary data.</text>
</comment>
<protein>
    <submittedName>
        <fullName evidence="1">Uncharacterized protein</fullName>
    </submittedName>
</protein>
<dbReference type="AlphaFoldDB" id="A0A0F9T6G8"/>
<organism evidence="1">
    <name type="scientific">marine sediment metagenome</name>
    <dbReference type="NCBI Taxonomy" id="412755"/>
    <lineage>
        <taxon>unclassified sequences</taxon>
        <taxon>metagenomes</taxon>
        <taxon>ecological metagenomes</taxon>
    </lineage>
</organism>
<gene>
    <name evidence="1" type="ORF">LCGC14_0766930</name>
</gene>
<name>A0A0F9T6G8_9ZZZZ</name>
<sequence length="123" mass="13884">MKRTETKTKKYKLDLSEYQVPKPGSLIKDNETETYPLKTNLSDWLRGVGMFKTAEEVAEAVCLAKQIREVKVDTLILDEKEAAVLRQAIDKLIALTADGKFNLGGIMHEEAICRVVNMEVVEE</sequence>
<dbReference type="EMBL" id="LAZR01001920">
    <property type="protein sequence ID" value="KKN37103.1"/>
    <property type="molecule type" value="Genomic_DNA"/>
</dbReference>